<feature type="compositionally biased region" description="Basic and acidic residues" evidence="1">
    <location>
        <begin position="44"/>
        <end position="65"/>
    </location>
</feature>
<sequence>MACTGEPGVPPPSSPPHGPQRASTGAGPRGSRPTAAGAATDHVGAARDDRSAPVGRARDRSRPRR</sequence>
<dbReference type="Proteomes" id="UP000307087">
    <property type="component" value="Unassembled WGS sequence"/>
</dbReference>
<keyword evidence="3" id="KW-1185">Reference proteome</keyword>
<accession>A0A4S8NAT1</accession>
<comment type="caution">
    <text evidence="2">The sequence shown here is derived from an EMBL/GenBank/DDBJ whole genome shotgun (WGS) entry which is preliminary data.</text>
</comment>
<evidence type="ECO:0000313" key="3">
    <source>
        <dbReference type="Proteomes" id="UP000307087"/>
    </source>
</evidence>
<feature type="compositionally biased region" description="Low complexity" evidence="1">
    <location>
        <begin position="34"/>
        <end position="43"/>
    </location>
</feature>
<reference evidence="2 3" key="1">
    <citation type="journal article" date="2009" name="Int. J. Syst. Evol. Microbiol.">
        <title>Nocardioides caeni sp. nov., isolated from wastewater.</title>
        <authorList>
            <person name="Yoon J.H."/>
            <person name="Kang S.J."/>
            <person name="Park S."/>
            <person name="Kim W."/>
            <person name="Oh T.K."/>
        </authorList>
    </citation>
    <scope>NUCLEOTIDE SEQUENCE [LARGE SCALE GENOMIC DNA]</scope>
    <source>
        <strain evidence="2 3">DSM 23134</strain>
    </source>
</reference>
<dbReference type="EMBL" id="STGW01000005">
    <property type="protein sequence ID" value="THV13423.1"/>
    <property type="molecule type" value="Genomic_DNA"/>
</dbReference>
<proteinExistence type="predicted"/>
<feature type="compositionally biased region" description="Pro residues" evidence="1">
    <location>
        <begin position="8"/>
        <end position="18"/>
    </location>
</feature>
<name>A0A4S8NAT1_9ACTN</name>
<dbReference type="AlphaFoldDB" id="A0A4S8NAT1"/>
<organism evidence="2 3">
    <name type="scientific">Nocardioides caeni</name>
    <dbReference type="NCBI Taxonomy" id="574700"/>
    <lineage>
        <taxon>Bacteria</taxon>
        <taxon>Bacillati</taxon>
        <taxon>Actinomycetota</taxon>
        <taxon>Actinomycetes</taxon>
        <taxon>Propionibacteriales</taxon>
        <taxon>Nocardioidaceae</taxon>
        <taxon>Nocardioides</taxon>
    </lineage>
</organism>
<evidence type="ECO:0000256" key="1">
    <source>
        <dbReference type="SAM" id="MobiDB-lite"/>
    </source>
</evidence>
<gene>
    <name evidence="2" type="ORF">E9934_09905</name>
</gene>
<feature type="region of interest" description="Disordered" evidence="1">
    <location>
        <begin position="1"/>
        <end position="65"/>
    </location>
</feature>
<evidence type="ECO:0000313" key="2">
    <source>
        <dbReference type="EMBL" id="THV13423.1"/>
    </source>
</evidence>
<protein>
    <submittedName>
        <fullName evidence="2">Uncharacterized protein</fullName>
    </submittedName>
</protein>